<dbReference type="SUPFAM" id="SSF46785">
    <property type="entry name" value="Winged helix' DNA-binding domain"/>
    <property type="match status" value="1"/>
</dbReference>
<gene>
    <name evidence="5" type="ORF">KHZ85_00285</name>
</gene>
<proteinExistence type="predicted"/>
<dbReference type="PRINTS" id="PR00035">
    <property type="entry name" value="HTHGNTR"/>
</dbReference>
<dbReference type="SUPFAM" id="SSF64288">
    <property type="entry name" value="Chorismate lyase-like"/>
    <property type="match status" value="1"/>
</dbReference>
<protein>
    <submittedName>
        <fullName evidence="5">GntR family transcriptional regulator</fullName>
    </submittedName>
</protein>
<evidence type="ECO:0000256" key="3">
    <source>
        <dbReference type="ARBA" id="ARBA00023163"/>
    </source>
</evidence>
<dbReference type="InterPro" id="IPR000524">
    <property type="entry name" value="Tscrpt_reg_HTH_GntR"/>
</dbReference>
<dbReference type="CDD" id="cd07377">
    <property type="entry name" value="WHTH_GntR"/>
    <property type="match status" value="1"/>
</dbReference>
<organism evidence="5 6">
    <name type="scientific">Amedibacillus dolichus</name>
    <dbReference type="NCBI Taxonomy" id="31971"/>
    <lineage>
        <taxon>Bacteria</taxon>
        <taxon>Bacillati</taxon>
        <taxon>Bacillota</taxon>
        <taxon>Erysipelotrichia</taxon>
        <taxon>Erysipelotrichales</taxon>
        <taxon>Erysipelotrichaceae</taxon>
        <taxon>Amedibacillus</taxon>
    </lineage>
</organism>
<dbReference type="InterPro" id="IPR011663">
    <property type="entry name" value="UTRA"/>
</dbReference>
<dbReference type="InterPro" id="IPR036388">
    <property type="entry name" value="WH-like_DNA-bd_sf"/>
</dbReference>
<dbReference type="RefSeq" id="WP_022420550.1">
    <property type="nucleotide sequence ID" value="NZ_CAJKGD010000004.1"/>
</dbReference>
<evidence type="ECO:0000313" key="5">
    <source>
        <dbReference type="EMBL" id="MBS4883197.1"/>
    </source>
</evidence>
<feature type="domain" description="HTH gntR-type" evidence="4">
    <location>
        <begin position="5"/>
        <end position="73"/>
    </location>
</feature>
<dbReference type="Gene3D" id="1.10.10.10">
    <property type="entry name" value="Winged helix-like DNA-binding domain superfamily/Winged helix DNA-binding domain"/>
    <property type="match status" value="1"/>
</dbReference>
<dbReference type="SMART" id="SM00345">
    <property type="entry name" value="HTH_GNTR"/>
    <property type="match status" value="1"/>
</dbReference>
<evidence type="ECO:0000313" key="6">
    <source>
        <dbReference type="Proteomes" id="UP000753219"/>
    </source>
</evidence>
<sequence>MNKNLPIYMQLVESIKKKIVSGDLKIGERLVSEREMSLQYGINRMTVRNALKQLKNEGIIEARRGSGNYIIKVPTLEDKLQLGQSNAVLSLSMQIRQNGMKSSRQMISFKKIFCEGALKDTFPNEDKLYEIVRLSLINDNPYAFQKAYIPCSVFKEAERFDFESFSLYKYMEDQGHRPDKVISYLQIVSIPDEYVDIMNVNKDKKVFLFDYYGFDKDHGLVEYTISYHLPEYTSFKYVSKKSK</sequence>
<dbReference type="Pfam" id="PF00392">
    <property type="entry name" value="GntR"/>
    <property type="match status" value="1"/>
</dbReference>
<dbReference type="InterPro" id="IPR036390">
    <property type="entry name" value="WH_DNA-bd_sf"/>
</dbReference>
<dbReference type="EMBL" id="JAGZMZ010000001">
    <property type="protein sequence ID" value="MBS4883197.1"/>
    <property type="molecule type" value="Genomic_DNA"/>
</dbReference>
<dbReference type="GO" id="GO:0003700">
    <property type="term" value="F:DNA-binding transcription factor activity"/>
    <property type="evidence" value="ECO:0007669"/>
    <property type="project" value="InterPro"/>
</dbReference>
<dbReference type="InterPro" id="IPR028978">
    <property type="entry name" value="Chorismate_lyase_/UTRA_dom_sf"/>
</dbReference>
<dbReference type="Pfam" id="PF07702">
    <property type="entry name" value="UTRA"/>
    <property type="match status" value="1"/>
</dbReference>
<name>A0A942ZVU2_9FIRM</name>
<dbReference type="Gene3D" id="3.40.1410.10">
    <property type="entry name" value="Chorismate lyase-like"/>
    <property type="match status" value="1"/>
</dbReference>
<evidence type="ECO:0000259" key="4">
    <source>
        <dbReference type="PROSITE" id="PS50949"/>
    </source>
</evidence>
<dbReference type="SMART" id="SM00866">
    <property type="entry name" value="UTRA"/>
    <property type="match status" value="1"/>
</dbReference>
<accession>A0A942ZVU2</accession>
<evidence type="ECO:0000256" key="1">
    <source>
        <dbReference type="ARBA" id="ARBA00023015"/>
    </source>
</evidence>
<dbReference type="InterPro" id="IPR050679">
    <property type="entry name" value="Bact_HTH_transcr_reg"/>
</dbReference>
<dbReference type="PANTHER" id="PTHR44846:SF1">
    <property type="entry name" value="MANNOSYL-D-GLYCERATE TRANSPORT_METABOLISM SYSTEM REPRESSOR MNGR-RELATED"/>
    <property type="match status" value="1"/>
</dbReference>
<dbReference type="PANTHER" id="PTHR44846">
    <property type="entry name" value="MANNOSYL-D-GLYCERATE TRANSPORT/METABOLISM SYSTEM REPRESSOR MNGR-RELATED"/>
    <property type="match status" value="1"/>
</dbReference>
<keyword evidence="1" id="KW-0805">Transcription regulation</keyword>
<keyword evidence="3" id="KW-0804">Transcription</keyword>
<keyword evidence="2" id="KW-0238">DNA-binding</keyword>
<comment type="caution">
    <text evidence="5">The sequence shown here is derived from an EMBL/GenBank/DDBJ whole genome shotgun (WGS) entry which is preliminary data.</text>
</comment>
<reference evidence="5" key="1">
    <citation type="submission" date="2021-02" db="EMBL/GenBank/DDBJ databases">
        <title>Infant gut strain persistence is associated with maternal origin, phylogeny, and functional potential including surface adhesion and iron acquisition.</title>
        <authorList>
            <person name="Lou Y.C."/>
        </authorList>
    </citation>
    <scope>NUCLEOTIDE SEQUENCE</scope>
    <source>
        <strain evidence="5">L3_108_103G1_dasL3_108_103G1_concoct_2</strain>
    </source>
</reference>
<dbReference type="GO" id="GO:0003677">
    <property type="term" value="F:DNA binding"/>
    <property type="evidence" value="ECO:0007669"/>
    <property type="project" value="UniProtKB-KW"/>
</dbReference>
<dbReference type="PROSITE" id="PS50949">
    <property type="entry name" value="HTH_GNTR"/>
    <property type="match status" value="1"/>
</dbReference>
<dbReference type="GO" id="GO:0045892">
    <property type="term" value="P:negative regulation of DNA-templated transcription"/>
    <property type="evidence" value="ECO:0007669"/>
    <property type="project" value="TreeGrafter"/>
</dbReference>
<evidence type="ECO:0000256" key="2">
    <source>
        <dbReference type="ARBA" id="ARBA00023125"/>
    </source>
</evidence>
<dbReference type="AlphaFoldDB" id="A0A942ZVU2"/>
<dbReference type="Proteomes" id="UP000753219">
    <property type="component" value="Unassembled WGS sequence"/>
</dbReference>